<feature type="transmembrane region" description="Helical" evidence="7">
    <location>
        <begin position="567"/>
        <end position="588"/>
    </location>
</feature>
<dbReference type="InterPro" id="IPR004342">
    <property type="entry name" value="EXS_C"/>
</dbReference>
<feature type="transmembrane region" description="Helical" evidence="7">
    <location>
        <begin position="830"/>
        <end position="849"/>
    </location>
</feature>
<dbReference type="EMBL" id="ADBJ01000008">
    <property type="protein sequence ID" value="EFA85341.1"/>
    <property type="molecule type" value="Genomic_DNA"/>
</dbReference>
<feature type="domain" description="EXS" evidence="8">
    <location>
        <begin position="686"/>
        <end position="883"/>
    </location>
</feature>
<evidence type="ECO:0000259" key="9">
    <source>
        <dbReference type="PROSITE" id="PS51382"/>
    </source>
</evidence>
<feature type="domain" description="SPX" evidence="9">
    <location>
        <begin position="1"/>
        <end position="428"/>
    </location>
</feature>
<organism evidence="10 11">
    <name type="scientific">Heterostelium pallidum (strain ATCC 26659 / Pp 5 / PN500)</name>
    <name type="common">Cellular slime mold</name>
    <name type="synonym">Polysphondylium pallidum</name>
    <dbReference type="NCBI Taxonomy" id="670386"/>
    <lineage>
        <taxon>Eukaryota</taxon>
        <taxon>Amoebozoa</taxon>
        <taxon>Evosea</taxon>
        <taxon>Eumycetozoa</taxon>
        <taxon>Dictyostelia</taxon>
        <taxon>Acytosteliales</taxon>
        <taxon>Acytosteliaceae</taxon>
        <taxon>Heterostelium</taxon>
    </lineage>
</organism>
<evidence type="ECO:0000313" key="11">
    <source>
        <dbReference type="Proteomes" id="UP000001396"/>
    </source>
</evidence>
<evidence type="ECO:0000256" key="1">
    <source>
        <dbReference type="ARBA" id="ARBA00004141"/>
    </source>
</evidence>
<evidence type="ECO:0000256" key="3">
    <source>
        <dbReference type="ARBA" id="ARBA00022692"/>
    </source>
</evidence>
<dbReference type="RefSeq" id="XP_020437450.1">
    <property type="nucleotide sequence ID" value="XM_020573333.1"/>
</dbReference>
<dbReference type="InParanoid" id="D3B217"/>
<evidence type="ECO:0000256" key="7">
    <source>
        <dbReference type="SAM" id="Phobius"/>
    </source>
</evidence>
<keyword evidence="5 7" id="KW-0472">Membrane</keyword>
<dbReference type="Pfam" id="PF03105">
    <property type="entry name" value="SPX"/>
    <property type="match status" value="1"/>
</dbReference>
<feature type="compositionally biased region" description="Acidic residues" evidence="6">
    <location>
        <begin position="291"/>
        <end position="303"/>
    </location>
</feature>
<dbReference type="GeneID" id="31357869"/>
<feature type="compositionally biased region" description="Basic and acidic residues" evidence="6">
    <location>
        <begin position="199"/>
        <end position="225"/>
    </location>
</feature>
<dbReference type="PROSITE" id="PS51382">
    <property type="entry name" value="SPX"/>
    <property type="match status" value="1"/>
</dbReference>
<evidence type="ECO:0000256" key="4">
    <source>
        <dbReference type="ARBA" id="ARBA00022989"/>
    </source>
</evidence>
<keyword evidence="4 7" id="KW-1133">Transmembrane helix</keyword>
<dbReference type="STRING" id="670386.D3B217"/>
<keyword evidence="11" id="KW-1185">Reference proteome</keyword>
<comment type="similarity">
    <text evidence="2">Belongs to the SYG1 (TC 2.A.94) family.</text>
</comment>
<dbReference type="PANTHER" id="PTHR10783">
    <property type="entry name" value="XENOTROPIC AND POLYTROPIC RETROVIRUS RECEPTOR 1-RELATED"/>
    <property type="match status" value="1"/>
</dbReference>
<feature type="compositionally biased region" description="Polar residues" evidence="6">
    <location>
        <begin position="253"/>
        <end position="263"/>
    </location>
</feature>
<feature type="transmembrane region" description="Helical" evidence="7">
    <location>
        <begin position="521"/>
        <end position="546"/>
    </location>
</feature>
<comment type="caution">
    <text evidence="10">The sequence shown here is derived from an EMBL/GenBank/DDBJ whole genome shotgun (WGS) entry which is preliminary data.</text>
</comment>
<dbReference type="OMA" id="NIFMWRR"/>
<feature type="transmembrane region" description="Helical" evidence="7">
    <location>
        <begin position="805"/>
        <end position="824"/>
    </location>
</feature>
<dbReference type="AlphaFoldDB" id="D3B217"/>
<dbReference type="Pfam" id="PF03124">
    <property type="entry name" value="EXS"/>
    <property type="match status" value="1"/>
</dbReference>
<feature type="region of interest" description="Disordered" evidence="6">
    <location>
        <begin position="288"/>
        <end position="320"/>
    </location>
</feature>
<accession>D3B217</accession>
<dbReference type="GO" id="GO:0005886">
    <property type="term" value="C:plasma membrane"/>
    <property type="evidence" value="ECO:0007669"/>
    <property type="project" value="TreeGrafter"/>
</dbReference>
<name>D3B217_HETP5</name>
<dbReference type="GO" id="GO:0016036">
    <property type="term" value="P:cellular response to phosphate starvation"/>
    <property type="evidence" value="ECO:0007669"/>
    <property type="project" value="TreeGrafter"/>
</dbReference>
<reference evidence="10 11" key="1">
    <citation type="journal article" date="2011" name="Genome Res.">
        <title>Phylogeny-wide analysis of social amoeba genomes highlights ancient origins for complex intercellular communication.</title>
        <authorList>
            <person name="Heidel A.J."/>
            <person name="Lawal H.M."/>
            <person name="Felder M."/>
            <person name="Schilde C."/>
            <person name="Helps N.R."/>
            <person name="Tunggal B."/>
            <person name="Rivero F."/>
            <person name="John U."/>
            <person name="Schleicher M."/>
            <person name="Eichinger L."/>
            <person name="Platzer M."/>
            <person name="Noegel A.A."/>
            <person name="Schaap P."/>
            <person name="Gloeckner G."/>
        </authorList>
    </citation>
    <scope>NUCLEOTIDE SEQUENCE [LARGE SCALE GENOMIC DNA]</scope>
    <source>
        <strain evidence="11">ATCC 26659 / Pp 5 / PN500</strain>
    </source>
</reference>
<evidence type="ECO:0000313" key="10">
    <source>
        <dbReference type="EMBL" id="EFA85341.1"/>
    </source>
</evidence>
<evidence type="ECO:0000259" key="8">
    <source>
        <dbReference type="PROSITE" id="PS51380"/>
    </source>
</evidence>
<dbReference type="GO" id="GO:0005794">
    <property type="term" value="C:Golgi apparatus"/>
    <property type="evidence" value="ECO:0007669"/>
    <property type="project" value="TreeGrafter"/>
</dbReference>
<keyword evidence="3 7" id="KW-0812">Transmembrane</keyword>
<sequence>MKFGKYLEENHVPEWRDKYVQYKQIRKKIKKFKAEIDQFKNDPEDQEEQSPHTPHSYAPNSLKRNSTYSNLVKRAAITGSSTGVHSPFDGNQSTGLQLDSVSSGELQMAFVNSLAASAGVNTKQRVLPLHSQNVLQRLIEIQGEMTEIIMDEAKKVNEFYVEREKEAIERFNQIYSQVHKLIQLRQEEETAIEESSTSEAKKESYSPRNKFEKLVNKKVKTENEKSKKKVKKPTTTSSSSLSLSNSIPTSPSMSGMSVDSNSPTQIVIGITPEKSNNDHHHQVNEHLIDSNNEEEEEEEEEYGEADHSGGEEEEEEDSHPETIIEMVPIGDDGANPMSSTLTRKNIILDVFETIEQDMIQPLENKAKKWFKLGKKKNNEHTMKELIQEFYRFLILVKNYKVLNYSALVKIIKKAEKNTELVLNDKIISTADKMMFKTSKLIDKLSGSIEKIYADVFCNGKLRDARKNLRHRQNAEQGTIESTTGTTFFSGMCAGWTTAILILIYFVLYTGEYDDFVRFGTVYNLFVTLGLAILWALMFGIDIYIWTKAHVHYSFIFELSRNTLTYHRVFQAVTVLSVLWITSIGIYMWKSMGNFPFPFVSAEYTPLILLVVYLLILICPFNIFQREVRKWFLLTIWRVVTAPAKTVKFSHFFMGDQLSSLVLMMVQLSQFICFYTVDVYHSPEHAVCIQKGRYINPFISALPATWRLLQCFRRYYDSKDIVHLRNALKYFLSIVVVFFSAIDSFYSTGWTSPTRIIWLSSGLINSCYSYWWDLFMDWSILVKPKTSSWNPFKYTLRKKRMYSPTFVYYIAIITNFGFRMTWSLTKSLPQLTTLLPSYKLVVVIAVIEVLRRGQWNVYRLENEHINNCGRFRATRDIPLPYELN</sequence>
<feature type="transmembrane region" description="Helical" evidence="7">
    <location>
        <begin position="729"/>
        <end position="749"/>
    </location>
</feature>
<feature type="region of interest" description="Disordered" evidence="6">
    <location>
        <begin position="190"/>
        <end position="263"/>
    </location>
</feature>
<feature type="transmembrane region" description="Helical" evidence="7">
    <location>
        <begin position="603"/>
        <end position="623"/>
    </location>
</feature>
<feature type="transmembrane region" description="Helical" evidence="7">
    <location>
        <begin position="755"/>
        <end position="774"/>
    </location>
</feature>
<evidence type="ECO:0000256" key="5">
    <source>
        <dbReference type="ARBA" id="ARBA00023136"/>
    </source>
</evidence>
<proteinExistence type="inferred from homology"/>
<dbReference type="FunCoup" id="D3B217">
    <property type="interactions" value="4"/>
</dbReference>
<dbReference type="GO" id="GO:0006817">
    <property type="term" value="P:phosphate ion transport"/>
    <property type="evidence" value="ECO:0007669"/>
    <property type="project" value="TreeGrafter"/>
</dbReference>
<dbReference type="PANTHER" id="PTHR10783:SF103">
    <property type="entry name" value="SOLUTE CARRIER FAMILY 53 MEMBER 1"/>
    <property type="match status" value="1"/>
</dbReference>
<dbReference type="PROSITE" id="PS51380">
    <property type="entry name" value="EXS"/>
    <property type="match status" value="1"/>
</dbReference>
<protein>
    <submittedName>
        <fullName evidence="10">SPX domain-containing protein</fullName>
    </submittedName>
</protein>
<feature type="compositionally biased region" description="Low complexity" evidence="6">
    <location>
        <begin position="233"/>
        <end position="252"/>
    </location>
</feature>
<evidence type="ECO:0000256" key="2">
    <source>
        <dbReference type="ARBA" id="ARBA00009665"/>
    </source>
</evidence>
<comment type="subcellular location">
    <subcellularLocation>
        <location evidence="1">Membrane</location>
        <topology evidence="1">Multi-pass membrane protein</topology>
    </subcellularLocation>
</comment>
<evidence type="ECO:0000256" key="6">
    <source>
        <dbReference type="SAM" id="MobiDB-lite"/>
    </source>
</evidence>
<dbReference type="Proteomes" id="UP000001396">
    <property type="component" value="Unassembled WGS sequence"/>
</dbReference>
<feature type="transmembrane region" description="Helical" evidence="7">
    <location>
        <begin position="487"/>
        <end position="509"/>
    </location>
</feature>
<gene>
    <name evidence="10" type="ORF">PPL_02344</name>
</gene>
<dbReference type="InterPro" id="IPR004331">
    <property type="entry name" value="SPX_dom"/>
</dbReference>
<dbReference type="GO" id="GO:0000822">
    <property type="term" value="F:inositol hexakisphosphate binding"/>
    <property type="evidence" value="ECO:0007669"/>
    <property type="project" value="TreeGrafter"/>
</dbReference>
<feature type="region of interest" description="Disordered" evidence="6">
    <location>
        <begin position="36"/>
        <end position="64"/>
    </location>
</feature>